<dbReference type="Proteomes" id="UP000027345">
    <property type="component" value="Unassembled WGS sequence"/>
</dbReference>
<dbReference type="CDD" id="cd00093">
    <property type="entry name" value="HTH_XRE"/>
    <property type="match status" value="1"/>
</dbReference>
<evidence type="ECO:0000313" key="4">
    <source>
        <dbReference type="Proteomes" id="UP000027345"/>
    </source>
</evidence>
<accession>A0A066U8D8</accession>
<evidence type="ECO:0000259" key="2">
    <source>
        <dbReference type="PROSITE" id="PS50943"/>
    </source>
</evidence>
<dbReference type="SMART" id="SM00530">
    <property type="entry name" value="HTH_XRE"/>
    <property type="match status" value="1"/>
</dbReference>
<dbReference type="InterPro" id="IPR001387">
    <property type="entry name" value="Cro/C1-type_HTH"/>
</dbReference>
<evidence type="ECO:0000256" key="1">
    <source>
        <dbReference type="SAM" id="MobiDB-lite"/>
    </source>
</evidence>
<dbReference type="SUPFAM" id="SSF47413">
    <property type="entry name" value="lambda repressor-like DNA-binding domains"/>
    <property type="match status" value="1"/>
</dbReference>
<reference evidence="3 4" key="1">
    <citation type="submission" date="2014-05" db="EMBL/GenBank/DDBJ databases">
        <title>Draft genome sequence of Amycolatopsis rifamycinica DSM 46095.</title>
        <authorList>
            <person name="Lal R."/>
            <person name="Saxena A."/>
            <person name="Kumari R."/>
            <person name="Mukherjee U."/>
            <person name="Singh P."/>
            <person name="Sangwan N."/>
            <person name="Mahato N.K."/>
        </authorList>
    </citation>
    <scope>NUCLEOTIDE SEQUENCE [LARGE SCALE GENOMIC DNA]</scope>
    <source>
        <strain evidence="3 4">DSM 46095</strain>
    </source>
</reference>
<dbReference type="InterPro" id="IPR010982">
    <property type="entry name" value="Lambda_DNA-bd_dom_sf"/>
</dbReference>
<protein>
    <recommendedName>
        <fullName evidence="2">HTH cro/C1-type domain-containing protein</fullName>
    </recommendedName>
</protein>
<evidence type="ECO:0000313" key="3">
    <source>
        <dbReference type="EMBL" id="KDN22117.1"/>
    </source>
</evidence>
<dbReference type="OrthoDB" id="5184419at2"/>
<comment type="caution">
    <text evidence="3">The sequence shown here is derived from an EMBL/GenBank/DDBJ whole genome shotgun (WGS) entry which is preliminary data.</text>
</comment>
<sequence>MVSAARFGAELRKRREAAGLSLAGLSERVHYSKGYLSKVENGLKLPTAQLARLCDSAVGAGGELVRLTEKPAPTGPLDVIPADVGAFRPREEDAPPGSGAPPEPGEDALADGDAAVLVPLFRDRLESARRLAQLVGAPKVLPGLIADTRAVRRIAAADPGGQPDLWLLAARFAEFTGWMTQEAGDDPASLQWTDVAVRMAALGGDTAMESYAMVRRADVTLHAADALATIDWGRRGQSDERVPARIRGLAAQREAQGHALAGDRAACERALDRSAALLAEAAETAGEPVLGTTTAPDLHSLIVGWCLHDLGHPREAAEILDPVVARFAPDARRNLVRYATRAALAHAGAGELERACELMGTVADQLPQLGSATIRHDVRLFDRLLVRWPGHPPARAMRGRLLRALHAPGVTPEA</sequence>
<proteinExistence type="predicted"/>
<dbReference type="AlphaFoldDB" id="A0A066U8D8"/>
<dbReference type="RefSeq" id="WP_043779362.1">
    <property type="nucleotide sequence ID" value="NZ_JMQI01000024.1"/>
</dbReference>
<gene>
    <name evidence="3" type="ORF">DV20_12095</name>
</gene>
<organism evidence="3 4">
    <name type="scientific">Amycolatopsis rifamycinica</name>
    <dbReference type="NCBI Taxonomy" id="287986"/>
    <lineage>
        <taxon>Bacteria</taxon>
        <taxon>Bacillati</taxon>
        <taxon>Actinomycetota</taxon>
        <taxon>Actinomycetes</taxon>
        <taxon>Pseudonocardiales</taxon>
        <taxon>Pseudonocardiaceae</taxon>
        <taxon>Amycolatopsis</taxon>
    </lineage>
</organism>
<dbReference type="PROSITE" id="PS50943">
    <property type="entry name" value="HTH_CROC1"/>
    <property type="match status" value="1"/>
</dbReference>
<dbReference type="STRING" id="287986.DV20_12095"/>
<name>A0A066U8D8_9PSEU</name>
<dbReference type="Pfam" id="PF13560">
    <property type="entry name" value="HTH_31"/>
    <property type="match status" value="1"/>
</dbReference>
<dbReference type="EMBL" id="JMQI01000024">
    <property type="protein sequence ID" value="KDN22117.1"/>
    <property type="molecule type" value="Genomic_DNA"/>
</dbReference>
<keyword evidence="4" id="KW-1185">Reference proteome</keyword>
<dbReference type="eggNOG" id="COG1396">
    <property type="taxonomic scope" value="Bacteria"/>
</dbReference>
<feature type="domain" description="HTH cro/C1-type" evidence="2">
    <location>
        <begin position="11"/>
        <end position="51"/>
    </location>
</feature>
<dbReference type="Gene3D" id="1.10.260.40">
    <property type="entry name" value="lambda repressor-like DNA-binding domains"/>
    <property type="match status" value="1"/>
</dbReference>
<dbReference type="GO" id="GO:0003677">
    <property type="term" value="F:DNA binding"/>
    <property type="evidence" value="ECO:0007669"/>
    <property type="project" value="InterPro"/>
</dbReference>
<feature type="region of interest" description="Disordered" evidence="1">
    <location>
        <begin position="87"/>
        <end position="108"/>
    </location>
</feature>